<keyword evidence="12" id="KW-0813">Transport</keyword>
<comment type="activity regulation">
    <text evidence="12">Na(+) is not transported, but it plays an essential structural role and its presence is essential for fluoride channel function.</text>
</comment>
<evidence type="ECO:0000256" key="12">
    <source>
        <dbReference type="HAMAP-Rule" id="MF_00454"/>
    </source>
</evidence>
<dbReference type="GO" id="GO:0140114">
    <property type="term" value="P:cellular detoxification of fluoride"/>
    <property type="evidence" value="ECO:0007669"/>
    <property type="project" value="UniProtKB-UniRule"/>
</dbReference>
<evidence type="ECO:0000256" key="1">
    <source>
        <dbReference type="ARBA" id="ARBA00004651"/>
    </source>
</evidence>
<evidence type="ECO:0000256" key="7">
    <source>
        <dbReference type="ARBA" id="ARBA00023065"/>
    </source>
</evidence>
<feature type="binding site" evidence="12">
    <location>
        <position position="84"/>
    </location>
    <ligand>
        <name>Na(+)</name>
        <dbReference type="ChEBI" id="CHEBI:29101"/>
        <note>structural</note>
    </ligand>
</feature>
<keyword evidence="2 12" id="KW-1003">Cell membrane</keyword>
<gene>
    <name evidence="12" type="primary">fluC</name>
    <name evidence="12" type="synonym">crcB</name>
    <name evidence="13" type="ORF">BXY39_2776</name>
</gene>
<feature type="transmembrane region" description="Helical" evidence="12">
    <location>
        <begin position="106"/>
        <end position="127"/>
    </location>
</feature>
<evidence type="ECO:0000313" key="13">
    <source>
        <dbReference type="EMBL" id="RMB04512.1"/>
    </source>
</evidence>
<dbReference type="PANTHER" id="PTHR28259">
    <property type="entry name" value="FLUORIDE EXPORT PROTEIN 1-RELATED"/>
    <property type="match status" value="1"/>
</dbReference>
<evidence type="ECO:0000256" key="2">
    <source>
        <dbReference type="ARBA" id="ARBA00022475"/>
    </source>
</evidence>
<comment type="caution">
    <text evidence="13">The sequence shown here is derived from an EMBL/GenBank/DDBJ whole genome shotgun (WGS) entry which is preliminary data.</text>
</comment>
<keyword evidence="9 12" id="KW-0407">Ion channel</keyword>
<dbReference type="AlphaFoldDB" id="A0A3M0C5K8"/>
<keyword evidence="7 12" id="KW-0406">Ion transport</keyword>
<dbReference type="NCBIfam" id="TIGR00494">
    <property type="entry name" value="crcB"/>
    <property type="match status" value="1"/>
</dbReference>
<organism evidence="13 14">
    <name type="scientific">Eilatimonas milleporae</name>
    <dbReference type="NCBI Taxonomy" id="911205"/>
    <lineage>
        <taxon>Bacteria</taxon>
        <taxon>Pseudomonadati</taxon>
        <taxon>Pseudomonadota</taxon>
        <taxon>Alphaproteobacteria</taxon>
        <taxon>Kordiimonadales</taxon>
        <taxon>Kordiimonadaceae</taxon>
        <taxon>Eilatimonas</taxon>
    </lineage>
</organism>
<feature type="transmembrane region" description="Helical" evidence="12">
    <location>
        <begin position="77"/>
        <end position="100"/>
    </location>
</feature>
<dbReference type="GO" id="GO:0046872">
    <property type="term" value="F:metal ion binding"/>
    <property type="evidence" value="ECO:0007669"/>
    <property type="project" value="UniProtKB-KW"/>
</dbReference>
<keyword evidence="4 12" id="KW-0812">Transmembrane</keyword>
<dbReference type="PANTHER" id="PTHR28259:SF1">
    <property type="entry name" value="FLUORIDE EXPORT PROTEIN 1-RELATED"/>
    <property type="match status" value="1"/>
</dbReference>
<feature type="transmembrane region" description="Helical" evidence="12">
    <location>
        <begin position="42"/>
        <end position="65"/>
    </location>
</feature>
<dbReference type="GO" id="GO:0062054">
    <property type="term" value="F:fluoride channel activity"/>
    <property type="evidence" value="ECO:0007669"/>
    <property type="project" value="UniProtKB-UniRule"/>
</dbReference>
<keyword evidence="14" id="KW-1185">Reference proteome</keyword>
<evidence type="ECO:0000256" key="4">
    <source>
        <dbReference type="ARBA" id="ARBA00022692"/>
    </source>
</evidence>
<name>A0A3M0C5K8_9PROT</name>
<keyword evidence="12" id="KW-0479">Metal-binding</keyword>
<comment type="similarity">
    <text evidence="10 12">Belongs to the fluoride channel Fluc/FEX (TC 1.A.43) family.</text>
</comment>
<protein>
    <recommendedName>
        <fullName evidence="12">Fluoride-specific ion channel FluC</fullName>
    </recommendedName>
</protein>
<dbReference type="HAMAP" id="MF_00454">
    <property type="entry name" value="FluC"/>
    <property type="match status" value="1"/>
</dbReference>
<evidence type="ECO:0000256" key="11">
    <source>
        <dbReference type="ARBA" id="ARBA00035585"/>
    </source>
</evidence>
<keyword evidence="3" id="KW-0997">Cell inner membrane</keyword>
<comment type="subcellular location">
    <subcellularLocation>
        <location evidence="1 12">Cell membrane</location>
        <topology evidence="1 12">Multi-pass membrane protein</topology>
    </subcellularLocation>
</comment>
<evidence type="ECO:0000256" key="3">
    <source>
        <dbReference type="ARBA" id="ARBA00022519"/>
    </source>
</evidence>
<evidence type="ECO:0000313" key="14">
    <source>
        <dbReference type="Proteomes" id="UP000271227"/>
    </source>
</evidence>
<evidence type="ECO:0000256" key="10">
    <source>
        <dbReference type="ARBA" id="ARBA00035120"/>
    </source>
</evidence>
<dbReference type="Pfam" id="PF02537">
    <property type="entry name" value="CRCB"/>
    <property type="match status" value="1"/>
</dbReference>
<dbReference type="GO" id="GO:0005886">
    <property type="term" value="C:plasma membrane"/>
    <property type="evidence" value="ECO:0007669"/>
    <property type="project" value="UniProtKB-SubCell"/>
</dbReference>
<feature type="transmembrane region" description="Helical" evidence="12">
    <location>
        <begin position="12"/>
        <end position="30"/>
    </location>
</feature>
<evidence type="ECO:0000256" key="9">
    <source>
        <dbReference type="ARBA" id="ARBA00023303"/>
    </source>
</evidence>
<dbReference type="EMBL" id="REFR01000013">
    <property type="protein sequence ID" value="RMB04512.1"/>
    <property type="molecule type" value="Genomic_DNA"/>
</dbReference>
<keyword evidence="8 12" id="KW-0472">Membrane</keyword>
<reference evidence="13 14" key="1">
    <citation type="submission" date="2018-10" db="EMBL/GenBank/DDBJ databases">
        <title>Genomic Encyclopedia of Archaeal and Bacterial Type Strains, Phase II (KMG-II): from individual species to whole genera.</title>
        <authorList>
            <person name="Goeker M."/>
        </authorList>
    </citation>
    <scope>NUCLEOTIDE SEQUENCE [LARGE SCALE GENOMIC DNA]</scope>
    <source>
        <strain evidence="13 14">DSM 25217</strain>
    </source>
</reference>
<accession>A0A3M0C5K8</accession>
<keyword evidence="5 12" id="KW-1133">Transmembrane helix</keyword>
<dbReference type="FunCoup" id="A0A3M0C5K8">
    <property type="interactions" value="278"/>
</dbReference>
<evidence type="ECO:0000256" key="6">
    <source>
        <dbReference type="ARBA" id="ARBA00023053"/>
    </source>
</evidence>
<evidence type="ECO:0000256" key="8">
    <source>
        <dbReference type="ARBA" id="ARBA00023136"/>
    </source>
</evidence>
<dbReference type="InParanoid" id="A0A3M0C5K8"/>
<evidence type="ECO:0000256" key="5">
    <source>
        <dbReference type="ARBA" id="ARBA00022989"/>
    </source>
</evidence>
<sequence>MYQGYNGHFMHLVTAIALGGALGAVLRHFAGSAAFRLFGGDFPYGTLAINVAGSFAIGLAISLLAPGFPGNMALRGFLTVGLLGSFTTFSAFSMETMLLIERGEWAQVLAYVVGSVLLTVSGAYLGMQMGKAAL</sequence>
<proteinExistence type="inferred from homology"/>
<dbReference type="InterPro" id="IPR003691">
    <property type="entry name" value="FluC"/>
</dbReference>
<dbReference type="Proteomes" id="UP000271227">
    <property type="component" value="Unassembled WGS sequence"/>
</dbReference>
<feature type="binding site" evidence="12">
    <location>
        <position position="87"/>
    </location>
    <ligand>
        <name>Na(+)</name>
        <dbReference type="ChEBI" id="CHEBI:29101"/>
        <note>structural</note>
    </ligand>
</feature>
<comment type="catalytic activity">
    <reaction evidence="11">
        <text>fluoride(in) = fluoride(out)</text>
        <dbReference type="Rhea" id="RHEA:76159"/>
        <dbReference type="ChEBI" id="CHEBI:17051"/>
    </reaction>
    <physiologicalReaction direction="left-to-right" evidence="11">
        <dbReference type="Rhea" id="RHEA:76160"/>
    </physiologicalReaction>
</comment>
<keyword evidence="6 12" id="KW-0915">Sodium</keyword>
<comment type="function">
    <text evidence="12">Fluoride-specific ion channel. Important for reducing fluoride concentration in the cell, thus reducing its toxicity.</text>
</comment>